<feature type="transmembrane region" description="Helical" evidence="1">
    <location>
        <begin position="63"/>
        <end position="83"/>
    </location>
</feature>
<name>A0A8J3VIV0_9ACTN</name>
<evidence type="ECO:0000313" key="3">
    <source>
        <dbReference type="Proteomes" id="UP000612899"/>
    </source>
</evidence>
<sequence length="267" mass="28563">MGESLRIYAKLVGAQGRAQASYRTSFWLDLIGSSIIVGADLIAVLVIFSRVPALGGFSISQTLVFFGIALTAFSIADLVVGNIERMRNYVRMGTLDAMLIRPLGVLPQLLANDVGFRRAGRVVYAGAVYVVALSYADIDWTPGRVVLVVSAPLFGAVFFAAFFVATATVAIWWVESGELANALTYGGRDLTSYPISIYGGWFRRMFAFGLGFAFVAYYPGLALLGDPDPLGGPAWLGWASPLVGIAASGVAALIWRTGVRHYRSTGS</sequence>
<organism evidence="2 3">
    <name type="scientific">Rhizocola hellebori</name>
    <dbReference type="NCBI Taxonomy" id="1392758"/>
    <lineage>
        <taxon>Bacteria</taxon>
        <taxon>Bacillati</taxon>
        <taxon>Actinomycetota</taxon>
        <taxon>Actinomycetes</taxon>
        <taxon>Micromonosporales</taxon>
        <taxon>Micromonosporaceae</taxon>
        <taxon>Rhizocola</taxon>
    </lineage>
</organism>
<proteinExistence type="predicted"/>
<keyword evidence="3" id="KW-1185">Reference proteome</keyword>
<dbReference type="Pfam" id="PF06182">
    <property type="entry name" value="ABC2_membrane_6"/>
    <property type="match status" value="1"/>
</dbReference>
<keyword evidence="1" id="KW-1133">Transmembrane helix</keyword>
<comment type="caution">
    <text evidence="2">The sequence shown here is derived from an EMBL/GenBank/DDBJ whole genome shotgun (WGS) entry which is preliminary data.</text>
</comment>
<dbReference type="AlphaFoldDB" id="A0A8J3VIV0"/>
<feature type="transmembrane region" description="Helical" evidence="1">
    <location>
        <begin position="235"/>
        <end position="255"/>
    </location>
</feature>
<keyword evidence="1" id="KW-0812">Transmembrane</keyword>
<dbReference type="Proteomes" id="UP000612899">
    <property type="component" value="Unassembled WGS sequence"/>
</dbReference>
<feature type="transmembrane region" description="Helical" evidence="1">
    <location>
        <begin position="122"/>
        <end position="138"/>
    </location>
</feature>
<dbReference type="InterPro" id="IPR010390">
    <property type="entry name" value="ABC-2_transporter-like"/>
</dbReference>
<evidence type="ECO:0000256" key="1">
    <source>
        <dbReference type="SAM" id="Phobius"/>
    </source>
</evidence>
<dbReference type="EMBL" id="BONY01000055">
    <property type="protein sequence ID" value="GIH08784.1"/>
    <property type="molecule type" value="Genomic_DNA"/>
</dbReference>
<feature type="transmembrane region" description="Helical" evidence="1">
    <location>
        <begin position="150"/>
        <end position="174"/>
    </location>
</feature>
<feature type="transmembrane region" description="Helical" evidence="1">
    <location>
        <begin position="26"/>
        <end position="51"/>
    </location>
</feature>
<dbReference type="PANTHER" id="PTHR36833">
    <property type="entry name" value="SLR0610 PROTEIN-RELATED"/>
    <property type="match status" value="1"/>
</dbReference>
<dbReference type="PANTHER" id="PTHR36833:SF1">
    <property type="entry name" value="INTEGRAL MEMBRANE TRANSPORT PROTEIN"/>
    <property type="match status" value="1"/>
</dbReference>
<accession>A0A8J3VIV0</accession>
<keyword evidence="1" id="KW-0472">Membrane</keyword>
<evidence type="ECO:0000313" key="2">
    <source>
        <dbReference type="EMBL" id="GIH08784.1"/>
    </source>
</evidence>
<reference evidence="2" key="1">
    <citation type="submission" date="2021-01" db="EMBL/GenBank/DDBJ databases">
        <title>Whole genome shotgun sequence of Rhizocola hellebori NBRC 109834.</title>
        <authorList>
            <person name="Komaki H."/>
            <person name="Tamura T."/>
        </authorList>
    </citation>
    <scope>NUCLEOTIDE SEQUENCE</scope>
    <source>
        <strain evidence="2">NBRC 109834</strain>
    </source>
</reference>
<feature type="transmembrane region" description="Helical" evidence="1">
    <location>
        <begin position="205"/>
        <end position="223"/>
    </location>
</feature>
<gene>
    <name evidence="2" type="ORF">Rhe02_68510</name>
</gene>
<dbReference type="RefSeq" id="WP_203912531.1">
    <property type="nucleotide sequence ID" value="NZ_BONY01000055.1"/>
</dbReference>
<protein>
    <submittedName>
        <fullName evidence="2">Transporter</fullName>
    </submittedName>
</protein>